<comment type="caution">
    <text evidence="1">The sequence shown here is derived from an EMBL/GenBank/DDBJ whole genome shotgun (WGS) entry which is preliminary data.</text>
</comment>
<name>A0A3M7T7V6_BRAPC</name>
<protein>
    <submittedName>
        <fullName evidence="1">Uncharacterized protein</fullName>
    </submittedName>
</protein>
<dbReference type="AlphaFoldDB" id="A0A3M7T7V6"/>
<dbReference type="EMBL" id="REGN01000147">
    <property type="protein sequence ID" value="RNA44143.1"/>
    <property type="molecule type" value="Genomic_DNA"/>
</dbReference>
<sequence>MRIKKNFIITGINHFIEQAYLRIVFNVSVFLSETIPNCLGFESSMDGIDKKINNNYYQKNIRY</sequence>
<accession>A0A3M7T7V6</accession>
<evidence type="ECO:0000313" key="1">
    <source>
        <dbReference type="EMBL" id="RNA44143.1"/>
    </source>
</evidence>
<evidence type="ECO:0000313" key="2">
    <source>
        <dbReference type="Proteomes" id="UP000276133"/>
    </source>
</evidence>
<gene>
    <name evidence="1" type="ORF">BpHYR1_007260</name>
</gene>
<keyword evidence="2" id="KW-1185">Reference proteome</keyword>
<organism evidence="1 2">
    <name type="scientific">Brachionus plicatilis</name>
    <name type="common">Marine rotifer</name>
    <name type="synonym">Brachionus muelleri</name>
    <dbReference type="NCBI Taxonomy" id="10195"/>
    <lineage>
        <taxon>Eukaryota</taxon>
        <taxon>Metazoa</taxon>
        <taxon>Spiralia</taxon>
        <taxon>Gnathifera</taxon>
        <taxon>Rotifera</taxon>
        <taxon>Eurotatoria</taxon>
        <taxon>Monogononta</taxon>
        <taxon>Pseudotrocha</taxon>
        <taxon>Ploima</taxon>
        <taxon>Brachionidae</taxon>
        <taxon>Brachionus</taxon>
    </lineage>
</organism>
<proteinExistence type="predicted"/>
<reference evidence="1 2" key="1">
    <citation type="journal article" date="2018" name="Sci. Rep.">
        <title>Genomic signatures of local adaptation to the degree of environmental predictability in rotifers.</title>
        <authorList>
            <person name="Franch-Gras L."/>
            <person name="Hahn C."/>
            <person name="Garcia-Roger E.M."/>
            <person name="Carmona M.J."/>
            <person name="Serra M."/>
            <person name="Gomez A."/>
        </authorList>
    </citation>
    <scope>NUCLEOTIDE SEQUENCE [LARGE SCALE GENOMIC DNA]</scope>
    <source>
        <strain evidence="1">HYR1</strain>
    </source>
</reference>
<dbReference type="Proteomes" id="UP000276133">
    <property type="component" value="Unassembled WGS sequence"/>
</dbReference>